<evidence type="ECO:0000256" key="1">
    <source>
        <dbReference type="SAM" id="MobiDB-lite"/>
    </source>
</evidence>
<keyword evidence="3" id="KW-1185">Reference proteome</keyword>
<organism evidence="2 3">
    <name type="scientific">Leptospira noguchii str. 2007001578</name>
    <dbReference type="NCBI Taxonomy" id="1049974"/>
    <lineage>
        <taxon>Bacteria</taxon>
        <taxon>Pseudomonadati</taxon>
        <taxon>Spirochaetota</taxon>
        <taxon>Spirochaetia</taxon>
        <taxon>Leptospirales</taxon>
        <taxon>Leptospiraceae</taxon>
        <taxon>Leptospira</taxon>
    </lineage>
</organism>
<feature type="region of interest" description="Disordered" evidence="1">
    <location>
        <begin position="259"/>
        <end position="283"/>
    </location>
</feature>
<reference evidence="2 3" key="1">
    <citation type="submission" date="2013-01" db="EMBL/GenBank/DDBJ databases">
        <authorList>
            <person name="Harkins D.M."/>
            <person name="Durkin A.S."/>
            <person name="Brinkac L.M."/>
            <person name="Haft D.H."/>
            <person name="Selengut J.D."/>
            <person name="Sanka R."/>
            <person name="DePew J."/>
            <person name="Purushe J."/>
            <person name="Whelen A.C."/>
            <person name="Vinetz J.M."/>
            <person name="Sutton G.G."/>
            <person name="Nierman W.C."/>
            <person name="Fouts D.E."/>
        </authorList>
    </citation>
    <scope>NUCLEOTIDE SEQUENCE [LARGE SCALE GENOMIC DNA]</scope>
    <source>
        <strain evidence="2 3">2007001578</strain>
    </source>
</reference>
<feature type="compositionally biased region" description="Basic residues" evidence="1">
    <location>
        <begin position="274"/>
        <end position="283"/>
    </location>
</feature>
<comment type="caution">
    <text evidence="2">The sequence shown here is derived from an EMBL/GenBank/DDBJ whole genome shotgun (WGS) entry which is preliminary data.</text>
</comment>
<feature type="compositionally biased region" description="Basic and acidic residues" evidence="1">
    <location>
        <begin position="259"/>
        <end position="273"/>
    </location>
</feature>
<dbReference type="EMBL" id="AHMH02000002">
    <property type="protein sequence ID" value="EMN02939.1"/>
    <property type="molecule type" value="Genomic_DNA"/>
</dbReference>
<proteinExistence type="predicted"/>
<sequence length="283" mass="34229">MFVGLILKKYIRETERNWKRKFQSKCGEKMEAELEEEIAREQEILTLCETILEEPDLSEEEMTEVLETILEYEFDELEEELGRVSGRYKGRKIYRKIEIVRTYLKGEANRLIEGFKETDADTLYFLMSNLRWRLDEFPDVSILLSALRYHVRNQEPIDDKKQRKEYIQSYRYTIYQTFGILIDISEALDDANLEVLEQDKDLEKLLVYWQFEILEQFSKIYETRRESPYYKKLGWFKRWALGGYVTRTRDALYMYSSKKAELEKSKSPNEKRGGNTKKRRRKR</sequence>
<dbReference type="Proteomes" id="UP000012099">
    <property type="component" value="Unassembled WGS sequence"/>
</dbReference>
<protein>
    <submittedName>
        <fullName evidence="2">Uncharacterized protein</fullName>
    </submittedName>
</protein>
<evidence type="ECO:0000313" key="3">
    <source>
        <dbReference type="Proteomes" id="UP000012099"/>
    </source>
</evidence>
<evidence type="ECO:0000313" key="2">
    <source>
        <dbReference type="EMBL" id="EMN02939.1"/>
    </source>
</evidence>
<gene>
    <name evidence="2" type="ORF">LEP1GSC035_0363</name>
</gene>
<name>A0ABN0J7B6_9LEPT</name>
<accession>A0ABN0J7B6</accession>